<evidence type="ECO:0000313" key="3">
    <source>
        <dbReference type="EMBL" id="MBR0667156.1"/>
    </source>
</evidence>
<sequence>MLLRRFVLAAVAFGLSALPALAQSNDPSFNLVNRSGQTIMEAYASPSSDSNWGVDRLGRDVIPNGRSYALRLPPGECVYDIRVVYQDRRSEERRNVNTCQLTDVVFGQQTGGGQPGGGQPGGGQPGSGPAAQSPQGNPSFNLVNNTGRTIRELYASLSTDSNWGDDRLGQDMVATGRTYPVRLPQGDCIYDVRVVFDNNQAQERRRLNLCEVTNLTFP</sequence>
<name>A0ABS5F3Q6_9PROT</name>
<feature type="chain" id="PRO_5045284950" description="Tat pathway signal sequence domain protein" evidence="2">
    <location>
        <begin position="23"/>
        <end position="218"/>
    </location>
</feature>
<feature type="region of interest" description="Disordered" evidence="1">
    <location>
        <begin position="106"/>
        <end position="139"/>
    </location>
</feature>
<proteinExistence type="predicted"/>
<feature type="signal peptide" evidence="2">
    <location>
        <begin position="1"/>
        <end position="22"/>
    </location>
</feature>
<dbReference type="Proteomes" id="UP001196870">
    <property type="component" value="Unassembled WGS sequence"/>
</dbReference>
<dbReference type="EMBL" id="JAAGBB010000030">
    <property type="protein sequence ID" value="MBR0667156.1"/>
    <property type="molecule type" value="Genomic_DNA"/>
</dbReference>
<evidence type="ECO:0000256" key="2">
    <source>
        <dbReference type="SAM" id="SignalP"/>
    </source>
</evidence>
<comment type="caution">
    <text evidence="3">The sequence shown here is derived from an EMBL/GenBank/DDBJ whole genome shotgun (WGS) entry which is preliminary data.</text>
</comment>
<dbReference type="RefSeq" id="WP_211854934.1">
    <property type="nucleotide sequence ID" value="NZ_JAAGBB010000030.1"/>
</dbReference>
<evidence type="ECO:0000256" key="1">
    <source>
        <dbReference type="SAM" id="MobiDB-lite"/>
    </source>
</evidence>
<evidence type="ECO:0008006" key="5">
    <source>
        <dbReference type="Google" id="ProtNLM"/>
    </source>
</evidence>
<feature type="compositionally biased region" description="Low complexity" evidence="1">
    <location>
        <begin position="127"/>
        <end position="136"/>
    </location>
</feature>
<accession>A0ABS5F3Q6</accession>
<evidence type="ECO:0000313" key="4">
    <source>
        <dbReference type="Proteomes" id="UP001196870"/>
    </source>
</evidence>
<keyword evidence="4" id="KW-1185">Reference proteome</keyword>
<reference evidence="4" key="1">
    <citation type="journal article" date="2021" name="Syst. Appl. Microbiol.">
        <title>Roseomonas hellenica sp. nov., isolated from roots of wild-growing Alkanna tinctoria.</title>
        <authorList>
            <person name="Rat A."/>
            <person name="Naranjo H.D."/>
            <person name="Lebbe L."/>
            <person name="Cnockaert M."/>
            <person name="Krigas N."/>
            <person name="Grigoriadou K."/>
            <person name="Maloupa E."/>
            <person name="Willems A."/>
        </authorList>
    </citation>
    <scope>NUCLEOTIDE SEQUENCE [LARGE SCALE GENOMIC DNA]</scope>
    <source>
        <strain evidence="4">LMG 31523</strain>
    </source>
</reference>
<keyword evidence="2" id="KW-0732">Signal</keyword>
<feature type="compositionally biased region" description="Gly residues" evidence="1">
    <location>
        <begin position="109"/>
        <end position="126"/>
    </location>
</feature>
<gene>
    <name evidence="3" type="ORF">GXW71_22540</name>
</gene>
<protein>
    <recommendedName>
        <fullName evidence="5">Tat pathway signal sequence domain protein</fullName>
    </recommendedName>
</protein>
<organism evidence="3 4">
    <name type="scientific">Plastoroseomonas hellenica</name>
    <dbReference type="NCBI Taxonomy" id="2687306"/>
    <lineage>
        <taxon>Bacteria</taxon>
        <taxon>Pseudomonadati</taxon>
        <taxon>Pseudomonadota</taxon>
        <taxon>Alphaproteobacteria</taxon>
        <taxon>Acetobacterales</taxon>
        <taxon>Acetobacteraceae</taxon>
        <taxon>Plastoroseomonas</taxon>
    </lineage>
</organism>